<name>A0AAD9HIB1_9PEZI</name>
<comment type="caution">
    <text evidence="9">The sequence shown here is derived from an EMBL/GenBank/DDBJ whole genome shotgun (WGS) entry which is preliminary data.</text>
</comment>
<feature type="region of interest" description="Disordered" evidence="6">
    <location>
        <begin position="389"/>
        <end position="414"/>
    </location>
</feature>
<dbReference type="Pfam" id="PF20684">
    <property type="entry name" value="Fung_rhodopsin"/>
    <property type="match status" value="1"/>
</dbReference>
<dbReference type="InterPro" id="IPR052337">
    <property type="entry name" value="SAT4-like"/>
</dbReference>
<accession>A0AAD9HIB1</accession>
<evidence type="ECO:0000256" key="5">
    <source>
        <dbReference type="ARBA" id="ARBA00038359"/>
    </source>
</evidence>
<dbReference type="GO" id="GO:0016020">
    <property type="term" value="C:membrane"/>
    <property type="evidence" value="ECO:0007669"/>
    <property type="project" value="UniProtKB-SubCell"/>
</dbReference>
<feature type="transmembrane region" description="Helical" evidence="7">
    <location>
        <begin position="102"/>
        <end position="130"/>
    </location>
</feature>
<feature type="transmembrane region" description="Helical" evidence="7">
    <location>
        <begin position="60"/>
        <end position="82"/>
    </location>
</feature>
<reference evidence="9" key="1">
    <citation type="submission" date="2021-06" db="EMBL/GenBank/DDBJ databases">
        <title>Comparative genomics, transcriptomics and evolutionary studies reveal genomic signatures of adaptation to plant cell wall in hemibiotrophic fungi.</title>
        <authorList>
            <consortium name="DOE Joint Genome Institute"/>
            <person name="Baroncelli R."/>
            <person name="Diaz J.F."/>
            <person name="Benocci T."/>
            <person name="Peng M."/>
            <person name="Battaglia E."/>
            <person name="Haridas S."/>
            <person name="Andreopoulos W."/>
            <person name="Labutti K."/>
            <person name="Pangilinan J."/>
            <person name="Floch G.L."/>
            <person name="Makela M.R."/>
            <person name="Henrissat B."/>
            <person name="Grigoriev I.V."/>
            <person name="Crouch J.A."/>
            <person name="De Vries R.P."/>
            <person name="Sukno S.A."/>
            <person name="Thon M.R."/>
        </authorList>
    </citation>
    <scope>NUCLEOTIDE SEQUENCE</scope>
    <source>
        <strain evidence="9">MAFF235873</strain>
    </source>
</reference>
<keyword evidence="2 7" id="KW-0812">Transmembrane</keyword>
<keyword evidence="10" id="KW-1185">Reference proteome</keyword>
<feature type="transmembrane region" description="Helical" evidence="7">
    <location>
        <begin position="28"/>
        <end position="48"/>
    </location>
</feature>
<gene>
    <name evidence="9" type="ORF">LX32DRAFT_720054</name>
</gene>
<comment type="subcellular location">
    <subcellularLocation>
        <location evidence="1">Membrane</location>
        <topology evidence="1">Multi-pass membrane protein</topology>
    </subcellularLocation>
</comment>
<feature type="transmembrane region" description="Helical" evidence="7">
    <location>
        <begin position="223"/>
        <end position="248"/>
    </location>
</feature>
<dbReference type="PANTHER" id="PTHR33048:SF124">
    <property type="entry name" value="INTEGRAL MEMBRANE PROTEIN"/>
    <property type="match status" value="1"/>
</dbReference>
<dbReference type="PANTHER" id="PTHR33048">
    <property type="entry name" value="PTH11-LIKE INTEGRAL MEMBRANE PROTEIN (AFU_ORTHOLOGUE AFUA_5G11245)"/>
    <property type="match status" value="1"/>
</dbReference>
<keyword evidence="4 7" id="KW-0472">Membrane</keyword>
<protein>
    <submittedName>
        <fullName evidence="9">Integral membrane protein</fullName>
    </submittedName>
</protein>
<dbReference type="InterPro" id="IPR049326">
    <property type="entry name" value="Rhodopsin_dom_fungi"/>
</dbReference>
<feature type="transmembrane region" description="Helical" evidence="7">
    <location>
        <begin position="137"/>
        <end position="162"/>
    </location>
</feature>
<evidence type="ECO:0000256" key="6">
    <source>
        <dbReference type="SAM" id="MobiDB-lite"/>
    </source>
</evidence>
<dbReference type="Proteomes" id="UP001232148">
    <property type="component" value="Unassembled WGS sequence"/>
</dbReference>
<feature type="transmembrane region" description="Helical" evidence="7">
    <location>
        <begin position="186"/>
        <end position="211"/>
    </location>
</feature>
<proteinExistence type="inferred from homology"/>
<evidence type="ECO:0000313" key="9">
    <source>
        <dbReference type="EMBL" id="KAK2028584.1"/>
    </source>
</evidence>
<evidence type="ECO:0000256" key="3">
    <source>
        <dbReference type="ARBA" id="ARBA00022989"/>
    </source>
</evidence>
<evidence type="ECO:0000256" key="4">
    <source>
        <dbReference type="ARBA" id="ARBA00023136"/>
    </source>
</evidence>
<feature type="compositionally biased region" description="Polar residues" evidence="6">
    <location>
        <begin position="394"/>
        <end position="411"/>
    </location>
</feature>
<feature type="transmembrane region" description="Helical" evidence="7">
    <location>
        <begin position="268"/>
        <end position="288"/>
    </location>
</feature>
<evidence type="ECO:0000259" key="8">
    <source>
        <dbReference type="Pfam" id="PF20684"/>
    </source>
</evidence>
<keyword evidence="3 7" id="KW-1133">Transmembrane helix</keyword>
<comment type="similarity">
    <text evidence="5">Belongs to the SAT4 family.</text>
</comment>
<sequence length="432" mass="47951">MDAFASEYMAEPPAGQGRFDAGTVTSRVLTLGSALTSFSIVFVGLRAFTRVSLTKKAFGLDDYLIGISLGLAIIFFGLSVKLCELGVGVHLWQVKRADFSPGFLLHTLITILIYSLSVTTAKLSLLFLYLRLSPERWFRIVTMAFISFATTYALIYLLLIIFSCRPIEASWDLSARAGATCIDKGVIYLALSGTNIVMDIVCLVLPLKIIIPLQMARRQKLSLILLFATGGLVCICAIRRTTILPLLLKSKDFTFDLQKQLNWASVEVNAGVMCASIPALKPFFIRYLPMFVTSRMGCSKCKGLNPNSRGYQTTNPYTTRVANLRKPRTVQSEAYRLHSHDDVSFSSKEVPRDGEYEDAAGPWFGNEFRRDCTGRRKTIISSNLRDEDRCSVRSEATAQSGTGGSSRQTPAQRVASMCIRVTTETRVEYEHS</sequence>
<evidence type="ECO:0000256" key="1">
    <source>
        <dbReference type="ARBA" id="ARBA00004141"/>
    </source>
</evidence>
<evidence type="ECO:0000256" key="7">
    <source>
        <dbReference type="SAM" id="Phobius"/>
    </source>
</evidence>
<dbReference type="EMBL" id="MU842876">
    <property type="protein sequence ID" value="KAK2028584.1"/>
    <property type="molecule type" value="Genomic_DNA"/>
</dbReference>
<feature type="domain" description="Rhodopsin" evidence="8">
    <location>
        <begin position="45"/>
        <end position="284"/>
    </location>
</feature>
<organism evidence="9 10">
    <name type="scientific">Colletotrichum zoysiae</name>
    <dbReference type="NCBI Taxonomy" id="1216348"/>
    <lineage>
        <taxon>Eukaryota</taxon>
        <taxon>Fungi</taxon>
        <taxon>Dikarya</taxon>
        <taxon>Ascomycota</taxon>
        <taxon>Pezizomycotina</taxon>
        <taxon>Sordariomycetes</taxon>
        <taxon>Hypocreomycetidae</taxon>
        <taxon>Glomerellales</taxon>
        <taxon>Glomerellaceae</taxon>
        <taxon>Colletotrichum</taxon>
        <taxon>Colletotrichum graminicola species complex</taxon>
    </lineage>
</organism>
<evidence type="ECO:0000313" key="10">
    <source>
        <dbReference type="Proteomes" id="UP001232148"/>
    </source>
</evidence>
<dbReference type="AlphaFoldDB" id="A0AAD9HIB1"/>
<evidence type="ECO:0000256" key="2">
    <source>
        <dbReference type="ARBA" id="ARBA00022692"/>
    </source>
</evidence>